<accession>A0A6P3YCI0</accession>
<feature type="region of interest" description="Disordered" evidence="8">
    <location>
        <begin position="1"/>
        <end position="38"/>
    </location>
</feature>
<name>A0A6P3YCI0_DINQU</name>
<protein>
    <recommendedName>
        <fullName evidence="2">inositol-pentakisphosphate 2-kinase</fullName>
        <ecNumber evidence="2">2.7.1.158</ecNumber>
    </recommendedName>
    <alternativeName>
        <fullName evidence="7">Ins(1,3,4,5,6)P5 2-kinase</fullName>
    </alternativeName>
</protein>
<keyword evidence="9" id="KW-1185">Reference proteome</keyword>
<dbReference type="InterPro" id="IPR009286">
    <property type="entry name" value="Ins_P5_2-kin"/>
</dbReference>
<evidence type="ECO:0000256" key="7">
    <source>
        <dbReference type="ARBA" id="ARBA00029574"/>
    </source>
</evidence>
<dbReference type="GO" id="GO:0005524">
    <property type="term" value="F:ATP binding"/>
    <property type="evidence" value="ECO:0007669"/>
    <property type="project" value="UniProtKB-KW"/>
</dbReference>
<dbReference type="Pfam" id="PF06090">
    <property type="entry name" value="Ins_P5_2-kin"/>
    <property type="match status" value="1"/>
</dbReference>
<dbReference type="Gene3D" id="3.30.200.110">
    <property type="entry name" value="Inositol-pentakisphosphate 2-kinase, N-lobe"/>
    <property type="match status" value="1"/>
</dbReference>
<dbReference type="RefSeq" id="XP_014488730.1">
    <property type="nucleotide sequence ID" value="XM_014633244.1"/>
</dbReference>
<feature type="compositionally biased region" description="Basic residues" evidence="8">
    <location>
        <begin position="16"/>
        <end position="32"/>
    </location>
</feature>
<evidence type="ECO:0000256" key="5">
    <source>
        <dbReference type="ARBA" id="ARBA00022777"/>
    </source>
</evidence>
<organism evidence="9 10">
    <name type="scientific">Dinoponera quadriceps</name>
    <name type="common">South American ant</name>
    <dbReference type="NCBI Taxonomy" id="609295"/>
    <lineage>
        <taxon>Eukaryota</taxon>
        <taxon>Metazoa</taxon>
        <taxon>Ecdysozoa</taxon>
        <taxon>Arthropoda</taxon>
        <taxon>Hexapoda</taxon>
        <taxon>Insecta</taxon>
        <taxon>Pterygota</taxon>
        <taxon>Neoptera</taxon>
        <taxon>Endopterygota</taxon>
        <taxon>Hymenoptera</taxon>
        <taxon>Apocrita</taxon>
        <taxon>Aculeata</taxon>
        <taxon>Formicoidea</taxon>
        <taxon>Formicidae</taxon>
        <taxon>Ponerinae</taxon>
        <taxon>Ponerini</taxon>
        <taxon>Dinoponera</taxon>
    </lineage>
</organism>
<comment type="similarity">
    <text evidence="1">Belongs to the IPK1 type 2 family.</text>
</comment>
<evidence type="ECO:0000256" key="1">
    <source>
        <dbReference type="ARBA" id="ARBA00007229"/>
    </source>
</evidence>
<dbReference type="InterPro" id="IPR043001">
    <property type="entry name" value="IP5_2-K_N_lobe"/>
</dbReference>
<keyword evidence="4" id="KW-0547">Nucleotide-binding</keyword>
<dbReference type="PANTHER" id="PTHR14456">
    <property type="entry name" value="INOSITOL POLYPHOSPHATE KINASE 1"/>
    <property type="match status" value="1"/>
</dbReference>
<gene>
    <name evidence="10" type="primary">LOC106751941</name>
</gene>
<dbReference type="Proteomes" id="UP000515204">
    <property type="component" value="Unplaced"/>
</dbReference>
<evidence type="ECO:0000256" key="4">
    <source>
        <dbReference type="ARBA" id="ARBA00022741"/>
    </source>
</evidence>
<dbReference type="GeneID" id="106751941"/>
<evidence type="ECO:0000256" key="6">
    <source>
        <dbReference type="ARBA" id="ARBA00022840"/>
    </source>
</evidence>
<dbReference type="AlphaFoldDB" id="A0A6P3YCI0"/>
<evidence type="ECO:0000313" key="10">
    <source>
        <dbReference type="RefSeq" id="XP_014488730.1"/>
    </source>
</evidence>
<keyword evidence="6" id="KW-0067">ATP-binding</keyword>
<dbReference type="GO" id="GO:0005634">
    <property type="term" value="C:nucleus"/>
    <property type="evidence" value="ECO:0007669"/>
    <property type="project" value="TreeGrafter"/>
</dbReference>
<dbReference type="CTD" id="37360"/>
<dbReference type="KEGG" id="dqu:106751941"/>
<evidence type="ECO:0000313" key="9">
    <source>
        <dbReference type="Proteomes" id="UP000515204"/>
    </source>
</evidence>
<dbReference type="GO" id="GO:0035299">
    <property type="term" value="F:inositol-1,3,4,5,6-pentakisphosphate 2-kinase activity"/>
    <property type="evidence" value="ECO:0007669"/>
    <property type="project" value="UniProtKB-EC"/>
</dbReference>
<dbReference type="OrthoDB" id="272370at2759"/>
<keyword evidence="5" id="KW-0418">Kinase</keyword>
<evidence type="ECO:0000256" key="2">
    <source>
        <dbReference type="ARBA" id="ARBA00012023"/>
    </source>
</evidence>
<dbReference type="PANTHER" id="PTHR14456:SF2">
    <property type="entry name" value="INOSITOL-PENTAKISPHOSPHATE 2-KINASE"/>
    <property type="match status" value="1"/>
</dbReference>
<sequence length="656" mass="74188">MTANYCTRERGEPGVGKRRRRRCCRRPHRHHSQPPQPPMMVVMEVNVGCCPGPLTSLGPRFGDKTARNDGRYRATSIASFVESMSASAGNSREESPLVSEMSLPVTALRIEETVYRGEGNANIVVALPQERKVIRFRKSSPGEVSPDGGEARVLREVGFASNVVSCFFGSYMHIPEIVRCDAADITKLSDTIRHCRPEKRRHKEITDLYAMKFPDYTFLDSRLLFDETVFRGRSSFCVEIKPKQGYLQQAEQRILRCPYCLIQYAKLRRKSVSVRSNYCPFDLFSGVDTRMRAAVEELLKSPQNNLKIFRDGLVVYDHESQPGDLEDVLSQWFHNAATCGNGRAGVDEFCNLVCTALMRPLAQEQLEPLLAATGPVRHLPLPANQMSTFCAEPSAVVRAERCLRLTGKVCNFDGDVLPRGSVLERVWNIQRLSYTSTSYIHSIYSKFAPLLSDDMIYSNLTNLQENYISTDVTCASSKKHKGFFERRSIQTKYDDGDRSAADSERILSANSDKTHVNGGFVSQTGIRRNFDSKQLFCERNENAHNQTADNEGDRRKVDASITAEHLLALQNYLLFATVRDCSILMTFRELHPGNAWRVPVENMIKLSEQLCFLSSVRVSDLDPKSVHSIEKHRQRDVDIFDAVISSLEEDILVKNR</sequence>
<proteinExistence type="inferred from homology"/>
<reference evidence="10" key="1">
    <citation type="submission" date="2025-08" db="UniProtKB">
        <authorList>
            <consortium name="RefSeq"/>
        </authorList>
    </citation>
    <scope>IDENTIFICATION</scope>
</reference>
<dbReference type="GO" id="GO:0032958">
    <property type="term" value="P:inositol phosphate biosynthetic process"/>
    <property type="evidence" value="ECO:0007669"/>
    <property type="project" value="TreeGrafter"/>
</dbReference>
<dbReference type="EC" id="2.7.1.158" evidence="2"/>
<evidence type="ECO:0000256" key="8">
    <source>
        <dbReference type="SAM" id="MobiDB-lite"/>
    </source>
</evidence>
<evidence type="ECO:0000256" key="3">
    <source>
        <dbReference type="ARBA" id="ARBA00022679"/>
    </source>
</evidence>
<keyword evidence="3" id="KW-0808">Transferase</keyword>